<dbReference type="GO" id="GO:0009739">
    <property type="term" value="P:response to gibberellin"/>
    <property type="evidence" value="ECO:0007669"/>
    <property type="project" value="TreeGrafter"/>
</dbReference>
<proteinExistence type="predicted"/>
<keyword evidence="4" id="KW-1185">Reference proteome</keyword>
<feature type="non-terminal residue" evidence="3">
    <location>
        <position position="1"/>
    </location>
</feature>
<reference evidence="3 4" key="1">
    <citation type="journal article" date="2015" name="Proc. Natl. Acad. Sci. U.S.A.">
        <title>The resurrection genome of Boea hygrometrica: A blueprint for survival of dehydration.</title>
        <authorList>
            <person name="Xiao L."/>
            <person name="Yang G."/>
            <person name="Zhang L."/>
            <person name="Yang X."/>
            <person name="Zhao S."/>
            <person name="Ji Z."/>
            <person name="Zhou Q."/>
            <person name="Hu M."/>
            <person name="Wang Y."/>
            <person name="Chen M."/>
            <person name="Xu Y."/>
            <person name="Jin H."/>
            <person name="Xiao X."/>
            <person name="Hu G."/>
            <person name="Bao F."/>
            <person name="Hu Y."/>
            <person name="Wan P."/>
            <person name="Li L."/>
            <person name="Deng X."/>
            <person name="Kuang T."/>
            <person name="Xiang C."/>
            <person name="Zhu J.K."/>
            <person name="Oliver M.J."/>
            <person name="He Y."/>
        </authorList>
    </citation>
    <scope>NUCLEOTIDE SEQUENCE [LARGE SCALE GENOMIC DNA]</scope>
    <source>
        <strain evidence="4">cv. XS01</strain>
    </source>
</reference>
<feature type="compositionally biased region" description="Low complexity" evidence="2">
    <location>
        <begin position="46"/>
        <end position="63"/>
    </location>
</feature>
<organism evidence="3 4">
    <name type="scientific">Dorcoceras hygrometricum</name>
    <dbReference type="NCBI Taxonomy" id="472368"/>
    <lineage>
        <taxon>Eukaryota</taxon>
        <taxon>Viridiplantae</taxon>
        <taxon>Streptophyta</taxon>
        <taxon>Embryophyta</taxon>
        <taxon>Tracheophyta</taxon>
        <taxon>Spermatophyta</taxon>
        <taxon>Magnoliopsida</taxon>
        <taxon>eudicotyledons</taxon>
        <taxon>Gunneridae</taxon>
        <taxon>Pentapetalae</taxon>
        <taxon>asterids</taxon>
        <taxon>lamiids</taxon>
        <taxon>Lamiales</taxon>
        <taxon>Gesneriaceae</taxon>
        <taxon>Didymocarpoideae</taxon>
        <taxon>Trichosporeae</taxon>
        <taxon>Loxocarpinae</taxon>
        <taxon>Dorcoceras</taxon>
    </lineage>
</organism>
<dbReference type="GO" id="GO:0009723">
    <property type="term" value="P:response to ethylene"/>
    <property type="evidence" value="ECO:0007669"/>
    <property type="project" value="TreeGrafter"/>
</dbReference>
<evidence type="ECO:0000256" key="1">
    <source>
        <dbReference type="ARBA" id="ARBA00023125"/>
    </source>
</evidence>
<evidence type="ECO:0000313" key="3">
    <source>
        <dbReference type="EMBL" id="KZV39665.1"/>
    </source>
</evidence>
<dbReference type="InterPro" id="IPR052245">
    <property type="entry name" value="Plant_Stress_Dev_TF"/>
</dbReference>
<dbReference type="PANTHER" id="PTHR44191">
    <property type="entry name" value="TRANSCRIPTION FACTOR KUA1"/>
    <property type="match status" value="1"/>
</dbReference>
<protein>
    <submittedName>
        <fullName evidence="3">Uncharacterized protein</fullName>
    </submittedName>
</protein>
<dbReference type="GO" id="GO:0006355">
    <property type="term" value="P:regulation of DNA-templated transcription"/>
    <property type="evidence" value="ECO:0007669"/>
    <property type="project" value="UniProtKB-ARBA"/>
</dbReference>
<gene>
    <name evidence="3" type="ORF">F511_22690</name>
</gene>
<dbReference type="PANTHER" id="PTHR44191:SF64">
    <property type="entry name" value="TRANSCRIPTION FACTOR MYB1R1"/>
    <property type="match status" value="1"/>
</dbReference>
<dbReference type="CDD" id="cd00167">
    <property type="entry name" value="SANT"/>
    <property type="match status" value="1"/>
</dbReference>
<name>A0A2Z7C5Z0_9LAMI</name>
<evidence type="ECO:0000313" key="4">
    <source>
        <dbReference type="Proteomes" id="UP000250235"/>
    </source>
</evidence>
<dbReference type="AlphaFoldDB" id="A0A2Z7C5Z0"/>
<dbReference type="OrthoDB" id="118550at2759"/>
<dbReference type="EMBL" id="KV000901">
    <property type="protein sequence ID" value="KZV39665.1"/>
    <property type="molecule type" value="Genomic_DNA"/>
</dbReference>
<accession>A0A2Z7C5Z0</accession>
<keyword evidence="1" id="KW-0238">DNA-binding</keyword>
<dbReference type="Proteomes" id="UP000250235">
    <property type="component" value="Unassembled WGS sequence"/>
</dbReference>
<feature type="region of interest" description="Disordered" evidence="2">
    <location>
        <begin position="37"/>
        <end position="63"/>
    </location>
</feature>
<dbReference type="GO" id="GO:0003677">
    <property type="term" value="F:DNA binding"/>
    <property type="evidence" value="ECO:0007669"/>
    <property type="project" value="UniProtKB-KW"/>
</dbReference>
<sequence>GVPCTEEEHRLFLVGLQNVGKGDWRGISKNVTAMQIEEEGSQQERPAAQPVPQATAPSVPSASNINGLSTIPFPITVSPVMLSTQRGNPMENPTSCQRDRVNKSPAMLQMPTSPTMIDLHLNQQVQFKPSPISLRLSLSSGQDQLSATVACCVTFLMHQPLLLLPRIHL</sequence>
<evidence type="ECO:0000256" key="2">
    <source>
        <dbReference type="SAM" id="MobiDB-lite"/>
    </source>
</evidence>
<dbReference type="InterPro" id="IPR001005">
    <property type="entry name" value="SANT/Myb"/>
</dbReference>